<evidence type="ECO:0000313" key="3">
    <source>
        <dbReference type="Proteomes" id="UP000257109"/>
    </source>
</evidence>
<sequence length="140" mass="16219">MTESNHPGCREERSDETTCSQDHLSHLGQPMGQSGTSSSEENCWRVCIDYRKLNQATRKDHFPLPFIDQVLERLVGKYNQIHIAPVDQHKTTFTCPFGTFAYTWMLFGLCNTSSTFQRCMINIFSDLLEDFMEVFMTDFT</sequence>
<dbReference type="InterPro" id="IPR043502">
    <property type="entry name" value="DNA/RNA_pol_sf"/>
</dbReference>
<keyword evidence="3" id="KW-1185">Reference proteome</keyword>
<comment type="caution">
    <text evidence="2">The sequence shown here is derived from an EMBL/GenBank/DDBJ whole genome shotgun (WGS) entry which is preliminary data.</text>
</comment>
<dbReference type="EMBL" id="QJKJ01001761">
    <property type="protein sequence ID" value="RDY06032.1"/>
    <property type="molecule type" value="Genomic_DNA"/>
</dbReference>
<evidence type="ECO:0000313" key="2">
    <source>
        <dbReference type="EMBL" id="RDY06032.1"/>
    </source>
</evidence>
<protein>
    <recommendedName>
        <fullName evidence="4">Retrovirus-related Pol polyprotein from transposon 17.6</fullName>
    </recommendedName>
</protein>
<gene>
    <name evidence="2" type="ORF">CR513_10052</name>
</gene>
<feature type="non-terminal residue" evidence="2">
    <location>
        <position position="140"/>
    </location>
</feature>
<dbReference type="AlphaFoldDB" id="A0A371HTB9"/>
<feature type="region of interest" description="Disordered" evidence="1">
    <location>
        <begin position="1"/>
        <end position="39"/>
    </location>
</feature>
<accession>A0A371HTB9</accession>
<organism evidence="2 3">
    <name type="scientific">Mucuna pruriens</name>
    <name type="common">Velvet bean</name>
    <name type="synonym">Dolichos pruriens</name>
    <dbReference type="NCBI Taxonomy" id="157652"/>
    <lineage>
        <taxon>Eukaryota</taxon>
        <taxon>Viridiplantae</taxon>
        <taxon>Streptophyta</taxon>
        <taxon>Embryophyta</taxon>
        <taxon>Tracheophyta</taxon>
        <taxon>Spermatophyta</taxon>
        <taxon>Magnoliopsida</taxon>
        <taxon>eudicotyledons</taxon>
        <taxon>Gunneridae</taxon>
        <taxon>Pentapetalae</taxon>
        <taxon>rosids</taxon>
        <taxon>fabids</taxon>
        <taxon>Fabales</taxon>
        <taxon>Fabaceae</taxon>
        <taxon>Papilionoideae</taxon>
        <taxon>50 kb inversion clade</taxon>
        <taxon>NPAAA clade</taxon>
        <taxon>indigoferoid/millettioid clade</taxon>
        <taxon>Phaseoleae</taxon>
        <taxon>Mucuna</taxon>
    </lineage>
</organism>
<reference evidence="2" key="1">
    <citation type="submission" date="2018-05" db="EMBL/GenBank/DDBJ databases">
        <title>Draft genome of Mucuna pruriens seed.</title>
        <authorList>
            <person name="Nnadi N.E."/>
            <person name="Vos R."/>
            <person name="Hasami M.H."/>
            <person name="Devisetty U.K."/>
            <person name="Aguiy J.C."/>
        </authorList>
    </citation>
    <scope>NUCLEOTIDE SEQUENCE [LARGE SCALE GENOMIC DNA]</scope>
    <source>
        <strain evidence="2">JCA_2017</strain>
    </source>
</reference>
<name>A0A371HTB9_MUCPR</name>
<dbReference type="Gene3D" id="3.10.10.10">
    <property type="entry name" value="HIV Type 1 Reverse Transcriptase, subunit A, domain 1"/>
    <property type="match status" value="1"/>
</dbReference>
<dbReference type="Proteomes" id="UP000257109">
    <property type="component" value="Unassembled WGS sequence"/>
</dbReference>
<feature type="non-terminal residue" evidence="2">
    <location>
        <position position="1"/>
    </location>
</feature>
<dbReference type="SUPFAM" id="SSF56672">
    <property type="entry name" value="DNA/RNA polymerases"/>
    <property type="match status" value="1"/>
</dbReference>
<dbReference type="CDD" id="cd01647">
    <property type="entry name" value="RT_LTR"/>
    <property type="match status" value="1"/>
</dbReference>
<dbReference type="InterPro" id="IPR043128">
    <property type="entry name" value="Rev_trsase/Diguanyl_cyclase"/>
</dbReference>
<dbReference type="PANTHER" id="PTHR24559:SF444">
    <property type="entry name" value="REVERSE TRANSCRIPTASE DOMAIN-CONTAINING PROTEIN"/>
    <property type="match status" value="1"/>
</dbReference>
<dbReference type="PANTHER" id="PTHR24559">
    <property type="entry name" value="TRANSPOSON TY3-I GAG-POL POLYPROTEIN"/>
    <property type="match status" value="1"/>
</dbReference>
<dbReference type="OrthoDB" id="1723412at2759"/>
<dbReference type="Gene3D" id="3.30.70.270">
    <property type="match status" value="1"/>
</dbReference>
<evidence type="ECO:0008006" key="4">
    <source>
        <dbReference type="Google" id="ProtNLM"/>
    </source>
</evidence>
<proteinExistence type="predicted"/>
<evidence type="ECO:0000256" key="1">
    <source>
        <dbReference type="SAM" id="MobiDB-lite"/>
    </source>
</evidence>
<dbReference type="InterPro" id="IPR053134">
    <property type="entry name" value="RNA-dir_DNA_polymerase"/>
</dbReference>